<accession>A0A1F5G838</accession>
<organism evidence="2 3">
    <name type="scientific">Candidatus Curtissbacteria bacterium RIFCSPHIGHO2_01_FULL_41_11</name>
    <dbReference type="NCBI Taxonomy" id="1797711"/>
    <lineage>
        <taxon>Bacteria</taxon>
        <taxon>Candidatus Curtissiibacteriota</taxon>
    </lineage>
</organism>
<keyword evidence="1" id="KW-0812">Transmembrane</keyword>
<protein>
    <submittedName>
        <fullName evidence="2">Uncharacterized protein</fullName>
    </submittedName>
</protein>
<dbReference type="EMBL" id="MFAZ01000005">
    <property type="protein sequence ID" value="OGD88053.1"/>
    <property type="molecule type" value="Genomic_DNA"/>
</dbReference>
<evidence type="ECO:0000313" key="3">
    <source>
        <dbReference type="Proteomes" id="UP000179102"/>
    </source>
</evidence>
<evidence type="ECO:0000313" key="2">
    <source>
        <dbReference type="EMBL" id="OGD88053.1"/>
    </source>
</evidence>
<dbReference type="Proteomes" id="UP000179102">
    <property type="component" value="Unassembled WGS sequence"/>
</dbReference>
<name>A0A1F5G838_9BACT</name>
<reference evidence="2 3" key="1">
    <citation type="journal article" date="2016" name="Nat. Commun.">
        <title>Thousands of microbial genomes shed light on interconnected biogeochemical processes in an aquifer system.</title>
        <authorList>
            <person name="Anantharaman K."/>
            <person name="Brown C.T."/>
            <person name="Hug L.A."/>
            <person name="Sharon I."/>
            <person name="Castelle C.J."/>
            <person name="Probst A.J."/>
            <person name="Thomas B.C."/>
            <person name="Singh A."/>
            <person name="Wilkins M.J."/>
            <person name="Karaoz U."/>
            <person name="Brodie E.L."/>
            <person name="Williams K.H."/>
            <person name="Hubbard S.S."/>
            <person name="Banfield J.F."/>
        </authorList>
    </citation>
    <scope>NUCLEOTIDE SEQUENCE [LARGE SCALE GENOMIC DNA]</scope>
</reference>
<dbReference type="AlphaFoldDB" id="A0A1F5G838"/>
<comment type="caution">
    <text evidence="2">The sequence shown here is derived from an EMBL/GenBank/DDBJ whole genome shotgun (WGS) entry which is preliminary data.</text>
</comment>
<proteinExistence type="predicted"/>
<keyword evidence="1" id="KW-1133">Transmembrane helix</keyword>
<keyword evidence="1" id="KW-0472">Membrane</keyword>
<feature type="transmembrane region" description="Helical" evidence="1">
    <location>
        <begin position="25"/>
        <end position="46"/>
    </location>
</feature>
<sequence>MQVQSYRHYLDSLDKKTNTGPLGKILLFAGFVILMMVGITSGIIYYESKKEAPIRKQAAYLQNTSNILASQNQSIDEILSSFQVAGAKVQLVDSLKESSAAASGFFISLDDLERSLSKLESMEKNIQNTKLTLNSSIPPENLSGPNSDVITFFSNTQNSLGEIYTEQSFIRDVLYASGPSFYLPVLTDETIWKENNKDEIINYYKDVKTQTDESLKSLSKLTPPELYKSYFDTQITYVTLLVNVSDKILNILSQKDSTNPEEPTQLEKAYQQLIIAKKENEKLANTLLAEKTKIFDITRNLQKFEKIKTQQNLLLTNLQQKYESLPPTKIDKLPLPQKVLDFFTN</sequence>
<dbReference type="STRING" id="1797711.A2870_00490"/>
<gene>
    <name evidence="2" type="ORF">A2870_00490</name>
</gene>
<evidence type="ECO:0000256" key="1">
    <source>
        <dbReference type="SAM" id="Phobius"/>
    </source>
</evidence>